<dbReference type="InterPro" id="IPR050763">
    <property type="entry name" value="ABC_transporter_ATP-binding"/>
</dbReference>
<evidence type="ECO:0000256" key="3">
    <source>
        <dbReference type="ARBA" id="ARBA00022741"/>
    </source>
</evidence>
<comment type="similarity">
    <text evidence="1">Belongs to the ABC transporter superfamily.</text>
</comment>
<name>A0A2S0KL76_9FIRM</name>
<keyword evidence="3" id="KW-0547">Nucleotide-binding</keyword>
<sequence length="343" mass="38289">MSDKNTSDNTSDIINEKISMQEIIASAYMVNKTIGDRPIIKNLSLEVKKGKTFALLGPNGAGKTSTVRLLTGLYTADSGVVRLFGEELTKEYADEARSLIGVQNDGSLYERLSVFENLNIWGQIYEMPKTDLENRINELLDFFDLADRAKSKVSSLSKGMKQKLLLARAVLNKPKFLILDEPTSGLDPESNAKIIDYLVHLVREEAVSIFLCTHQLFGLERLIDDVAIIKSGEIIAQGAVADLIKEEFPRKDVIIKFAENPMMESILSAYNFEVLSKNEVKVELDDETAIAALVKKAVQANVDIYEVKHIEKSLNDLYFSKIKDAELNGKTKVSAEEEVSYEL</sequence>
<dbReference type="PROSITE" id="PS00211">
    <property type="entry name" value="ABC_TRANSPORTER_1"/>
    <property type="match status" value="1"/>
</dbReference>
<dbReference type="SMART" id="SM00382">
    <property type="entry name" value="AAA"/>
    <property type="match status" value="1"/>
</dbReference>
<reference evidence="7" key="1">
    <citation type="submission" date="2018-02" db="EMBL/GenBank/DDBJ databases">
        <authorList>
            <person name="Holder M.E."/>
            <person name="Ajami N.J."/>
            <person name="Petrosino J.F."/>
        </authorList>
    </citation>
    <scope>NUCLEOTIDE SEQUENCE [LARGE SCALE GENOMIC DNA]</scope>
    <source>
        <strain evidence="7">CCUG 47711</strain>
    </source>
</reference>
<dbReference type="KEGG" id="fsa:C5Q98_00350"/>
<dbReference type="AlphaFoldDB" id="A0A2S0KL76"/>
<dbReference type="Pfam" id="PF00005">
    <property type="entry name" value="ABC_tran"/>
    <property type="match status" value="1"/>
</dbReference>
<dbReference type="RefSeq" id="WP_106011759.1">
    <property type="nucleotide sequence ID" value="NZ_CP027226.1"/>
</dbReference>
<evidence type="ECO:0000313" key="7">
    <source>
        <dbReference type="Proteomes" id="UP000237947"/>
    </source>
</evidence>
<dbReference type="InterPro" id="IPR003439">
    <property type="entry name" value="ABC_transporter-like_ATP-bd"/>
</dbReference>
<dbReference type="PANTHER" id="PTHR42711">
    <property type="entry name" value="ABC TRANSPORTER ATP-BINDING PROTEIN"/>
    <property type="match status" value="1"/>
</dbReference>
<evidence type="ECO:0000259" key="5">
    <source>
        <dbReference type="PROSITE" id="PS50893"/>
    </source>
</evidence>
<feature type="domain" description="ABC transporter" evidence="5">
    <location>
        <begin position="18"/>
        <end position="256"/>
    </location>
</feature>
<accession>A0A2S0KL76</accession>
<dbReference type="GO" id="GO:0016887">
    <property type="term" value="F:ATP hydrolysis activity"/>
    <property type="evidence" value="ECO:0007669"/>
    <property type="project" value="InterPro"/>
</dbReference>
<protein>
    <submittedName>
        <fullName evidence="6">ABC transporter ATP-binding protein</fullName>
    </submittedName>
</protein>
<gene>
    <name evidence="6" type="ORF">C5Q98_00350</name>
</gene>
<dbReference type="GO" id="GO:0005524">
    <property type="term" value="F:ATP binding"/>
    <property type="evidence" value="ECO:0007669"/>
    <property type="project" value="UniProtKB-KW"/>
</dbReference>
<dbReference type="InterPro" id="IPR027417">
    <property type="entry name" value="P-loop_NTPase"/>
</dbReference>
<dbReference type="PROSITE" id="PS50893">
    <property type="entry name" value="ABC_TRANSPORTER_2"/>
    <property type="match status" value="1"/>
</dbReference>
<dbReference type="InterPro" id="IPR003593">
    <property type="entry name" value="AAA+_ATPase"/>
</dbReference>
<dbReference type="OrthoDB" id="1805624at2"/>
<keyword evidence="2" id="KW-0813">Transport</keyword>
<dbReference type="Gene3D" id="3.40.50.300">
    <property type="entry name" value="P-loop containing nucleotide triphosphate hydrolases"/>
    <property type="match status" value="1"/>
</dbReference>
<dbReference type="EMBL" id="CP027226">
    <property type="protein sequence ID" value="AVM41771.1"/>
    <property type="molecule type" value="Genomic_DNA"/>
</dbReference>
<evidence type="ECO:0000313" key="6">
    <source>
        <dbReference type="EMBL" id="AVM41771.1"/>
    </source>
</evidence>
<proteinExistence type="inferred from homology"/>
<keyword evidence="4 6" id="KW-0067">ATP-binding</keyword>
<dbReference type="PANTHER" id="PTHR42711:SF5">
    <property type="entry name" value="ABC TRANSPORTER ATP-BINDING PROTEIN NATA"/>
    <property type="match status" value="1"/>
</dbReference>
<evidence type="ECO:0000256" key="2">
    <source>
        <dbReference type="ARBA" id="ARBA00022448"/>
    </source>
</evidence>
<evidence type="ECO:0000256" key="1">
    <source>
        <dbReference type="ARBA" id="ARBA00005417"/>
    </source>
</evidence>
<evidence type="ECO:0000256" key="4">
    <source>
        <dbReference type="ARBA" id="ARBA00022840"/>
    </source>
</evidence>
<dbReference type="Proteomes" id="UP000237947">
    <property type="component" value="Chromosome"/>
</dbReference>
<keyword evidence="7" id="KW-1185">Reference proteome</keyword>
<dbReference type="InterPro" id="IPR017871">
    <property type="entry name" value="ABC_transporter-like_CS"/>
</dbReference>
<organism evidence="6 7">
    <name type="scientific">Fastidiosipila sanguinis</name>
    <dbReference type="NCBI Taxonomy" id="236753"/>
    <lineage>
        <taxon>Bacteria</taxon>
        <taxon>Bacillati</taxon>
        <taxon>Bacillota</taxon>
        <taxon>Clostridia</taxon>
        <taxon>Eubacteriales</taxon>
        <taxon>Oscillospiraceae</taxon>
        <taxon>Fastidiosipila</taxon>
    </lineage>
</organism>
<dbReference type="SUPFAM" id="SSF52540">
    <property type="entry name" value="P-loop containing nucleoside triphosphate hydrolases"/>
    <property type="match status" value="1"/>
</dbReference>